<evidence type="ECO:0000256" key="7">
    <source>
        <dbReference type="ARBA" id="ARBA00023224"/>
    </source>
</evidence>
<proteinExistence type="inferred from homology"/>
<evidence type="ECO:0000259" key="10">
    <source>
        <dbReference type="PROSITE" id="PS50262"/>
    </source>
</evidence>
<keyword evidence="4 8" id="KW-0297">G-protein coupled receptor</keyword>
<keyword evidence="6 8" id="KW-0675">Receptor</keyword>
<keyword evidence="3 9" id="KW-1133">Transmembrane helix</keyword>
<feature type="transmembrane region" description="Helical" evidence="9">
    <location>
        <begin position="46"/>
        <end position="68"/>
    </location>
</feature>
<dbReference type="GO" id="GO:0005886">
    <property type="term" value="C:plasma membrane"/>
    <property type="evidence" value="ECO:0007669"/>
    <property type="project" value="TreeGrafter"/>
</dbReference>
<keyword evidence="5 9" id="KW-0472">Membrane</keyword>
<dbReference type="AlphaFoldDB" id="A0A9U8DW37"/>
<protein>
    <submittedName>
        <fullName evidence="12">Probable G-protein coupled receptor B0563.6</fullName>
    </submittedName>
</protein>
<evidence type="ECO:0000256" key="3">
    <source>
        <dbReference type="ARBA" id="ARBA00022989"/>
    </source>
</evidence>
<evidence type="ECO:0000256" key="6">
    <source>
        <dbReference type="ARBA" id="ARBA00023170"/>
    </source>
</evidence>
<dbReference type="Gene3D" id="1.20.1070.10">
    <property type="entry name" value="Rhodopsin 7-helix transmembrane proteins"/>
    <property type="match status" value="1"/>
</dbReference>
<dbReference type="SUPFAM" id="SSF81321">
    <property type="entry name" value="Family A G protein-coupled receptor-like"/>
    <property type="match status" value="1"/>
</dbReference>
<dbReference type="OrthoDB" id="6276488at2759"/>
<comment type="similarity">
    <text evidence="8">Belongs to the G-protein coupled receptor 1 family.</text>
</comment>
<evidence type="ECO:0000256" key="2">
    <source>
        <dbReference type="ARBA" id="ARBA00022692"/>
    </source>
</evidence>
<reference evidence="12" key="1">
    <citation type="submission" date="2025-08" db="UniProtKB">
        <authorList>
            <consortium name="RefSeq"/>
        </authorList>
    </citation>
    <scope>IDENTIFICATION</scope>
</reference>
<dbReference type="PANTHER" id="PTHR24243:SF230">
    <property type="entry name" value="G-PROTEIN COUPLED RECEPTORS FAMILY 1 PROFILE DOMAIN-CONTAINING PROTEIN"/>
    <property type="match status" value="1"/>
</dbReference>
<keyword evidence="11" id="KW-1185">Reference proteome</keyword>
<dbReference type="RefSeq" id="XP_013063973.2">
    <property type="nucleotide sequence ID" value="XM_013208519.2"/>
</dbReference>
<comment type="subcellular location">
    <subcellularLocation>
        <location evidence="1">Membrane</location>
        <topology evidence="1">Multi-pass membrane protein</topology>
    </subcellularLocation>
</comment>
<dbReference type="GO" id="GO:0004930">
    <property type="term" value="F:G protein-coupled receptor activity"/>
    <property type="evidence" value="ECO:0007669"/>
    <property type="project" value="UniProtKB-KW"/>
</dbReference>
<dbReference type="PANTHER" id="PTHR24243">
    <property type="entry name" value="G-PROTEIN COUPLED RECEPTOR"/>
    <property type="match status" value="1"/>
</dbReference>
<accession>A0A9U8DW37</accession>
<feature type="transmembrane region" description="Helical" evidence="9">
    <location>
        <begin position="75"/>
        <end position="94"/>
    </location>
</feature>
<keyword evidence="2 8" id="KW-0812">Transmembrane</keyword>
<evidence type="ECO:0000313" key="11">
    <source>
        <dbReference type="Proteomes" id="UP001165740"/>
    </source>
</evidence>
<evidence type="ECO:0000313" key="12">
    <source>
        <dbReference type="RefSeq" id="XP_013063973.2"/>
    </source>
</evidence>
<feature type="transmembrane region" description="Helical" evidence="9">
    <location>
        <begin position="161"/>
        <end position="181"/>
    </location>
</feature>
<evidence type="ECO:0000256" key="8">
    <source>
        <dbReference type="RuleBase" id="RU000688"/>
    </source>
</evidence>
<name>A0A9U8DW37_BIOGL</name>
<keyword evidence="7 8" id="KW-0807">Transducer</keyword>
<feature type="transmembrane region" description="Helical" evidence="9">
    <location>
        <begin position="273"/>
        <end position="297"/>
    </location>
</feature>
<evidence type="ECO:0000256" key="1">
    <source>
        <dbReference type="ARBA" id="ARBA00004141"/>
    </source>
</evidence>
<gene>
    <name evidence="12" type="primary">LOC106053055</name>
</gene>
<feature type="transmembrane region" description="Helical" evidence="9">
    <location>
        <begin position="317"/>
        <end position="333"/>
    </location>
</feature>
<dbReference type="InterPro" id="IPR000276">
    <property type="entry name" value="GPCR_Rhodpsn"/>
</dbReference>
<dbReference type="Pfam" id="PF00001">
    <property type="entry name" value="7tm_1"/>
    <property type="match status" value="1"/>
</dbReference>
<feature type="transmembrane region" description="Helical" evidence="9">
    <location>
        <begin position="219"/>
        <end position="241"/>
    </location>
</feature>
<dbReference type="GeneID" id="106053055"/>
<feature type="domain" description="G-protein coupled receptors family 1 profile" evidence="10">
    <location>
        <begin position="58"/>
        <end position="330"/>
    </location>
</feature>
<evidence type="ECO:0000256" key="4">
    <source>
        <dbReference type="ARBA" id="ARBA00023040"/>
    </source>
</evidence>
<evidence type="ECO:0000256" key="9">
    <source>
        <dbReference type="SAM" id="Phobius"/>
    </source>
</evidence>
<dbReference type="PRINTS" id="PR00237">
    <property type="entry name" value="GPCRRHODOPSN"/>
</dbReference>
<dbReference type="Proteomes" id="UP001165740">
    <property type="component" value="Chromosome 3"/>
</dbReference>
<sequence length="359" mass="40353">MSAALGNSSKLLENKSDVIDYPLMISSSSAISDDVLTVLDTVFNCVLIHCLCLFGIVGNIINVTVLSYQGLKESNIMLFSLSIIDMLGSLFRLVRRLKCVVATLDIPSSITIDTFGSVVFILMDNWCLALSFFHITAIAVERCWAVCAPFSVSSVFTPRRVKILLAFLYVYTAVILSPLFYRLTLVWDTDSSSNATVARVAYTRFYRDNLEAVNLFSTIFYNNICTTAPLLTILICSLVIASKLMQERPRELAKLSSERSIVKRIKDRKVVKMLLTVCMATVVSCLPTAILSMYMVYSRTALFTGRLYYVLRSVSDVLYQFSASVNFIIYVSLSTKFNKVYQQIFLSCFRSSKNYESDI</sequence>
<evidence type="ECO:0000256" key="5">
    <source>
        <dbReference type="ARBA" id="ARBA00023136"/>
    </source>
</evidence>
<dbReference type="PROSITE" id="PS00237">
    <property type="entry name" value="G_PROTEIN_RECEP_F1_1"/>
    <property type="match status" value="1"/>
</dbReference>
<dbReference type="PROSITE" id="PS50262">
    <property type="entry name" value="G_PROTEIN_RECEP_F1_2"/>
    <property type="match status" value="1"/>
</dbReference>
<organism evidence="11 12">
    <name type="scientific">Biomphalaria glabrata</name>
    <name type="common">Bloodfluke planorb</name>
    <name type="synonym">Freshwater snail</name>
    <dbReference type="NCBI Taxonomy" id="6526"/>
    <lineage>
        <taxon>Eukaryota</taxon>
        <taxon>Metazoa</taxon>
        <taxon>Spiralia</taxon>
        <taxon>Lophotrochozoa</taxon>
        <taxon>Mollusca</taxon>
        <taxon>Gastropoda</taxon>
        <taxon>Heterobranchia</taxon>
        <taxon>Euthyneura</taxon>
        <taxon>Panpulmonata</taxon>
        <taxon>Hygrophila</taxon>
        <taxon>Lymnaeoidea</taxon>
        <taxon>Planorbidae</taxon>
        <taxon>Biomphalaria</taxon>
    </lineage>
</organism>
<dbReference type="KEGG" id="bgt:106053055"/>
<dbReference type="InterPro" id="IPR017452">
    <property type="entry name" value="GPCR_Rhodpsn_7TM"/>
</dbReference>